<dbReference type="EMBL" id="BK014869">
    <property type="protein sequence ID" value="DAD79671.1"/>
    <property type="molecule type" value="Genomic_DNA"/>
</dbReference>
<evidence type="ECO:0000313" key="1">
    <source>
        <dbReference type="EMBL" id="DAD79671.1"/>
    </source>
</evidence>
<protein>
    <submittedName>
        <fullName evidence="1">Uncharacterized protein</fullName>
    </submittedName>
</protein>
<organism evidence="1">
    <name type="scientific">Podoviridae sp. ct53O25</name>
    <dbReference type="NCBI Taxonomy" id="2826539"/>
    <lineage>
        <taxon>Viruses</taxon>
        <taxon>Duplodnaviria</taxon>
        <taxon>Heunggongvirae</taxon>
        <taxon>Uroviricota</taxon>
        <taxon>Caudoviricetes</taxon>
    </lineage>
</organism>
<name>A0A8S5MC60_9CAUD</name>
<reference evidence="1" key="1">
    <citation type="journal article" date="2021" name="Proc. Natl. Acad. Sci. U.S.A.">
        <title>A Catalog of Tens of Thousands of Viruses from Human Metagenomes Reveals Hidden Associations with Chronic Diseases.</title>
        <authorList>
            <person name="Tisza M.J."/>
            <person name="Buck C.B."/>
        </authorList>
    </citation>
    <scope>NUCLEOTIDE SEQUENCE</scope>
    <source>
        <strain evidence="1">Ct53O25</strain>
    </source>
</reference>
<accession>A0A8S5MC60</accession>
<proteinExistence type="predicted"/>
<sequence length="82" mass="9123">MHNYAIAQKITKSTEKNTVHPYSTSLRCASLLYCDSLRQEISQKSANLVTFKNFKISSTCKSCTIFVQFGKLNGKLNGSAIN</sequence>